<feature type="transmembrane region" description="Helical" evidence="8">
    <location>
        <begin position="288"/>
        <end position="310"/>
    </location>
</feature>
<dbReference type="AlphaFoldDB" id="D5ELT9"/>
<keyword evidence="4 8" id="KW-0812">Transmembrane</keyword>
<organism evidence="9 10">
    <name type="scientific">Coraliomargarita akajimensis (strain DSM 45221 / IAM 15411 / JCM 23193 / KCTC 12865 / 04OKA010-24)</name>
    <dbReference type="NCBI Taxonomy" id="583355"/>
    <lineage>
        <taxon>Bacteria</taxon>
        <taxon>Pseudomonadati</taxon>
        <taxon>Verrucomicrobiota</taxon>
        <taxon>Opitutia</taxon>
        <taxon>Puniceicoccales</taxon>
        <taxon>Coraliomargaritaceae</taxon>
        <taxon>Coraliomargarita</taxon>
    </lineage>
</organism>
<dbReference type="STRING" id="583355.Caka_0238"/>
<gene>
    <name evidence="9" type="ordered locus">Caka_0238</name>
</gene>
<reference evidence="9 10" key="1">
    <citation type="journal article" date="2010" name="Stand. Genomic Sci.">
        <title>Complete genome sequence of Coraliomargarita akajimensis type strain (04OKA010-24).</title>
        <authorList>
            <person name="Mavromatis K."/>
            <person name="Abt B."/>
            <person name="Brambilla E."/>
            <person name="Lapidus A."/>
            <person name="Copeland A."/>
            <person name="Deshpande S."/>
            <person name="Nolan M."/>
            <person name="Lucas S."/>
            <person name="Tice H."/>
            <person name="Cheng J.F."/>
            <person name="Han C."/>
            <person name="Detter J.C."/>
            <person name="Woyke T."/>
            <person name="Goodwin L."/>
            <person name="Pitluck S."/>
            <person name="Held B."/>
            <person name="Brettin T."/>
            <person name="Tapia R."/>
            <person name="Ivanova N."/>
            <person name="Mikhailova N."/>
            <person name="Pati A."/>
            <person name="Liolios K."/>
            <person name="Chen A."/>
            <person name="Palaniappan K."/>
            <person name="Land M."/>
            <person name="Hauser L."/>
            <person name="Chang Y.J."/>
            <person name="Jeffries C.D."/>
            <person name="Rohde M."/>
            <person name="Goker M."/>
            <person name="Bristow J."/>
            <person name="Eisen J.A."/>
            <person name="Markowitz V."/>
            <person name="Hugenholtz P."/>
            <person name="Klenk H.P."/>
            <person name="Kyrpides N.C."/>
        </authorList>
    </citation>
    <scope>NUCLEOTIDE SEQUENCE [LARGE SCALE GENOMIC DNA]</scope>
    <source>
        <strain evidence="10">DSM 45221 / IAM 15411 / JCM 23193 / KCTC 12865</strain>
    </source>
</reference>
<evidence type="ECO:0000256" key="3">
    <source>
        <dbReference type="ARBA" id="ARBA00022475"/>
    </source>
</evidence>
<keyword evidence="3" id="KW-1003">Cell membrane</keyword>
<dbReference type="InterPro" id="IPR005524">
    <property type="entry name" value="DUF318"/>
</dbReference>
<evidence type="ECO:0000256" key="2">
    <source>
        <dbReference type="ARBA" id="ARBA00006386"/>
    </source>
</evidence>
<feature type="compositionally biased region" description="Low complexity" evidence="7">
    <location>
        <begin position="157"/>
        <end position="177"/>
    </location>
</feature>
<evidence type="ECO:0000256" key="1">
    <source>
        <dbReference type="ARBA" id="ARBA00004651"/>
    </source>
</evidence>
<feature type="transmembrane region" description="Helical" evidence="8">
    <location>
        <begin position="252"/>
        <end position="276"/>
    </location>
</feature>
<accession>D5ELT9</accession>
<name>D5ELT9_CORAD</name>
<comment type="similarity">
    <text evidence="2">Belongs to the UPF0718 family.</text>
</comment>
<feature type="transmembrane region" description="Helical" evidence="8">
    <location>
        <begin position="317"/>
        <end position="337"/>
    </location>
</feature>
<feature type="transmembrane region" description="Helical" evidence="8">
    <location>
        <begin position="357"/>
        <end position="374"/>
    </location>
</feature>
<dbReference type="eggNOG" id="COG0701">
    <property type="taxonomic scope" value="Bacteria"/>
</dbReference>
<proteinExistence type="inferred from homology"/>
<evidence type="ECO:0000256" key="7">
    <source>
        <dbReference type="SAM" id="MobiDB-lite"/>
    </source>
</evidence>
<feature type="transmembrane region" description="Helical" evidence="8">
    <location>
        <begin position="220"/>
        <end position="240"/>
    </location>
</feature>
<dbReference type="Pfam" id="PF03773">
    <property type="entry name" value="ArsP_1"/>
    <property type="match status" value="2"/>
</dbReference>
<evidence type="ECO:0000313" key="9">
    <source>
        <dbReference type="EMBL" id="ADE53264.1"/>
    </source>
</evidence>
<dbReference type="PANTHER" id="PTHR34184:SF4">
    <property type="entry name" value="UPF0718 PROTEIN YCGR"/>
    <property type="match status" value="1"/>
</dbReference>
<keyword evidence="5 8" id="KW-1133">Transmembrane helix</keyword>
<dbReference type="EMBL" id="CP001998">
    <property type="protein sequence ID" value="ADE53264.1"/>
    <property type="molecule type" value="Genomic_DNA"/>
</dbReference>
<feature type="transmembrane region" description="Helical" evidence="8">
    <location>
        <begin position="119"/>
        <end position="137"/>
    </location>
</feature>
<feature type="region of interest" description="Disordered" evidence="7">
    <location>
        <begin position="143"/>
        <end position="186"/>
    </location>
</feature>
<keyword evidence="10" id="KW-1185">Reference proteome</keyword>
<comment type="subcellular location">
    <subcellularLocation>
        <location evidence="1">Cell membrane</location>
        <topology evidence="1">Multi-pass membrane protein</topology>
    </subcellularLocation>
</comment>
<dbReference type="InterPro" id="IPR052923">
    <property type="entry name" value="UPF0718"/>
</dbReference>
<dbReference type="NCBIfam" id="NF033936">
    <property type="entry name" value="CuZnOut_SO0444"/>
    <property type="match status" value="1"/>
</dbReference>
<evidence type="ECO:0000256" key="4">
    <source>
        <dbReference type="ARBA" id="ARBA00022692"/>
    </source>
</evidence>
<feature type="transmembrane region" description="Helical" evidence="8">
    <location>
        <begin position="20"/>
        <end position="37"/>
    </location>
</feature>
<dbReference type="KEGG" id="caa:Caka_0238"/>
<evidence type="ECO:0000256" key="6">
    <source>
        <dbReference type="ARBA" id="ARBA00023136"/>
    </source>
</evidence>
<protein>
    <submittedName>
        <fullName evidence="9">Permease</fullName>
    </submittedName>
</protein>
<dbReference type="GO" id="GO:0005886">
    <property type="term" value="C:plasma membrane"/>
    <property type="evidence" value="ECO:0007669"/>
    <property type="project" value="UniProtKB-SubCell"/>
</dbReference>
<dbReference type="PANTHER" id="PTHR34184">
    <property type="entry name" value="UPF0718 PROTEIN YCGR"/>
    <property type="match status" value="1"/>
</dbReference>
<dbReference type="Proteomes" id="UP000000925">
    <property type="component" value="Chromosome"/>
</dbReference>
<dbReference type="HOGENOM" id="CLU_049002_0_0_0"/>
<keyword evidence="6 8" id="KW-0472">Membrane</keyword>
<evidence type="ECO:0000256" key="8">
    <source>
        <dbReference type="SAM" id="Phobius"/>
    </source>
</evidence>
<sequence>MSEFLQSFLSTTWGLIAEMAPYLMLGFAAASLLHWLVRPERIQRWLGKPGIATVAKSCLIGVPMPLCSCSVIPVAASLRKNGASRGATAAFLSSTPQTGVDSILATYGMMGGLFATIRISVAFITGLAAGLLVDLFATPNEKPKLSPAPKPPLDTFSPLSPSSAPTAPLNALSLTPPQSAPPPNAATKNNSCCCSSKADPKHPSIQNALRYGWLRLPADLAVALLCGFLLAGLIATCLPADLLSGHYSSGMLAFALATLISVPLYVCATASIPLAYSFIAAGLSPGAALIFLIVGPATNTATIAAVWSLLGRKATAIYLSTLVVIAWLAGWLFNLLVASRTAQEIHLHAHKHSLSPLQHAAGIVLVLLLLIGLYNEHFKQRSQSCCAS</sequence>
<evidence type="ECO:0000256" key="5">
    <source>
        <dbReference type="ARBA" id="ARBA00022989"/>
    </source>
</evidence>
<evidence type="ECO:0000313" key="10">
    <source>
        <dbReference type="Proteomes" id="UP000000925"/>
    </source>
</evidence>
<dbReference type="RefSeq" id="WP_013041990.1">
    <property type="nucleotide sequence ID" value="NC_014008.1"/>
</dbReference>